<dbReference type="Pfam" id="PF12572">
    <property type="entry name" value="DUF3752"/>
    <property type="match status" value="1"/>
</dbReference>
<dbReference type="InterPro" id="IPR022226">
    <property type="entry name" value="DUF3752"/>
</dbReference>
<feature type="compositionally biased region" description="Basic and acidic residues" evidence="1">
    <location>
        <begin position="174"/>
        <end position="203"/>
    </location>
</feature>
<reference evidence="3 4" key="1">
    <citation type="journal article" date="2018" name="Evol. Lett.">
        <title>Horizontal gene cluster transfer increased hallucinogenic mushroom diversity.</title>
        <authorList>
            <person name="Reynolds H.T."/>
            <person name="Vijayakumar V."/>
            <person name="Gluck-Thaler E."/>
            <person name="Korotkin H.B."/>
            <person name="Matheny P.B."/>
            <person name="Slot J.C."/>
        </authorList>
    </citation>
    <scope>NUCLEOTIDE SEQUENCE [LARGE SCALE GENOMIC DNA]</scope>
    <source>
        <strain evidence="3 4">SRW20</strain>
    </source>
</reference>
<feature type="compositionally biased region" description="Basic and acidic residues" evidence="1">
    <location>
        <begin position="284"/>
        <end position="298"/>
    </location>
</feature>
<proteinExistence type="predicted"/>
<feature type="compositionally biased region" description="Basic and acidic residues" evidence="1">
    <location>
        <begin position="248"/>
        <end position="261"/>
    </location>
</feature>
<feature type="compositionally biased region" description="Low complexity" evidence="1">
    <location>
        <begin position="124"/>
        <end position="133"/>
    </location>
</feature>
<evidence type="ECO:0000259" key="2">
    <source>
        <dbReference type="Pfam" id="PF12572"/>
    </source>
</evidence>
<feature type="compositionally biased region" description="Acidic residues" evidence="1">
    <location>
        <begin position="146"/>
        <end position="155"/>
    </location>
</feature>
<evidence type="ECO:0000313" key="3">
    <source>
        <dbReference type="EMBL" id="PPQ95760.1"/>
    </source>
</evidence>
<dbReference type="PANTHER" id="PTHR46370">
    <property type="entry name" value="GPALPP MOTIFS-CONTAINING PROTEIN 1"/>
    <property type="match status" value="1"/>
</dbReference>
<dbReference type="Proteomes" id="UP000284706">
    <property type="component" value="Unassembled WGS sequence"/>
</dbReference>
<accession>A0A409XYA0</accession>
<comment type="caution">
    <text evidence="3">The sequence shown here is derived from an EMBL/GenBank/DDBJ whole genome shotgun (WGS) entry which is preliminary data.</text>
</comment>
<organism evidence="3 4">
    <name type="scientific">Gymnopilus dilepis</name>
    <dbReference type="NCBI Taxonomy" id="231916"/>
    <lineage>
        <taxon>Eukaryota</taxon>
        <taxon>Fungi</taxon>
        <taxon>Dikarya</taxon>
        <taxon>Basidiomycota</taxon>
        <taxon>Agaricomycotina</taxon>
        <taxon>Agaricomycetes</taxon>
        <taxon>Agaricomycetidae</taxon>
        <taxon>Agaricales</taxon>
        <taxon>Agaricineae</taxon>
        <taxon>Hymenogastraceae</taxon>
        <taxon>Gymnopilus</taxon>
    </lineage>
</organism>
<evidence type="ECO:0000256" key="1">
    <source>
        <dbReference type="SAM" id="MobiDB-lite"/>
    </source>
</evidence>
<dbReference type="InParanoid" id="A0A409XYA0"/>
<dbReference type="AlphaFoldDB" id="A0A409XYA0"/>
<keyword evidence="4" id="KW-1185">Reference proteome</keyword>
<feature type="region of interest" description="Disordered" evidence="1">
    <location>
        <begin position="1"/>
        <end position="205"/>
    </location>
</feature>
<evidence type="ECO:0000313" key="4">
    <source>
        <dbReference type="Proteomes" id="UP000284706"/>
    </source>
</evidence>
<feature type="compositionally biased region" description="Low complexity" evidence="1">
    <location>
        <begin position="228"/>
        <end position="242"/>
    </location>
</feature>
<sequence>MASIGPQIPPHLLSQNNNVSNGGDELDNEDDQGPQPGPSSASAIGPQIPAHLLNSASSSEKRLQVYDEDDDDDGPQPVGAASGPSIGPTLPPEVKRPIGPAMPSSGALPSSRPVAGPSMPPPSSSTSGRRPIGPSFPPGIGPSSYQDEDSDDDDIGPQPLPASLQAQQSGQSDAVREFLEREETRKKAVEEAAKPKAPKREEWMLVPPTTAGLLGNLDPTKLKARQFSASSSATTAAAQDSSLWTETPQERQQRLADEVSGKKRRVTDAPPEDEDEKARKRRRKQEEEAIRRGVDEHTRKARGAALVDQHKTAMASKKTDDEEVTAIWDHSRDMGIGGRLMDDDKRNKMLREARGLGDRFGSGSTGGFL</sequence>
<dbReference type="OrthoDB" id="73491at2759"/>
<feature type="domain" description="DUF3752" evidence="2">
    <location>
        <begin position="207"/>
        <end position="361"/>
    </location>
</feature>
<dbReference type="EMBL" id="NHYE01001415">
    <property type="protein sequence ID" value="PPQ95760.1"/>
    <property type="molecule type" value="Genomic_DNA"/>
</dbReference>
<protein>
    <recommendedName>
        <fullName evidence="2">DUF3752 domain-containing protein</fullName>
    </recommendedName>
</protein>
<dbReference type="InterPro" id="IPR046331">
    <property type="entry name" value="GPAM1-like"/>
</dbReference>
<name>A0A409XYA0_9AGAR</name>
<gene>
    <name evidence="3" type="ORF">CVT26_015847</name>
</gene>
<dbReference type="PANTHER" id="PTHR46370:SF1">
    <property type="entry name" value="GPALPP MOTIFS-CONTAINING PROTEIN 1"/>
    <property type="match status" value="1"/>
</dbReference>
<feature type="region of interest" description="Disordered" evidence="1">
    <location>
        <begin position="228"/>
        <end position="322"/>
    </location>
</feature>